<comment type="caution">
    <text evidence="2">The sequence shown here is derived from an EMBL/GenBank/DDBJ whole genome shotgun (WGS) entry which is preliminary data.</text>
</comment>
<feature type="transmembrane region" description="Helical" evidence="1">
    <location>
        <begin position="20"/>
        <end position="45"/>
    </location>
</feature>
<proteinExistence type="predicted"/>
<gene>
    <name evidence="2" type="ORF">CN398_08510</name>
</gene>
<protein>
    <submittedName>
        <fullName evidence="2">Uncharacterized protein</fullName>
    </submittedName>
</protein>
<organism evidence="2 3">
    <name type="scientific">Bacillus thuringiensis</name>
    <dbReference type="NCBI Taxonomy" id="1428"/>
    <lineage>
        <taxon>Bacteria</taxon>
        <taxon>Bacillati</taxon>
        <taxon>Bacillota</taxon>
        <taxon>Bacilli</taxon>
        <taxon>Bacillales</taxon>
        <taxon>Bacillaceae</taxon>
        <taxon>Bacillus</taxon>
        <taxon>Bacillus cereus group</taxon>
    </lineage>
</organism>
<keyword evidence="1" id="KW-0812">Transmembrane</keyword>
<keyword evidence="1" id="KW-0472">Membrane</keyword>
<evidence type="ECO:0000313" key="2">
    <source>
        <dbReference type="EMBL" id="PFB08314.1"/>
    </source>
</evidence>
<feature type="transmembrane region" description="Helical" evidence="1">
    <location>
        <begin position="52"/>
        <end position="76"/>
    </location>
</feature>
<evidence type="ECO:0000256" key="1">
    <source>
        <dbReference type="SAM" id="Phobius"/>
    </source>
</evidence>
<evidence type="ECO:0000313" key="3">
    <source>
        <dbReference type="Proteomes" id="UP000220397"/>
    </source>
</evidence>
<keyword evidence="1" id="KW-1133">Transmembrane helix</keyword>
<accession>A0A9X6VCT7</accession>
<dbReference type="EMBL" id="NTUS01000024">
    <property type="protein sequence ID" value="PFB08314.1"/>
    <property type="molecule type" value="Genomic_DNA"/>
</dbReference>
<sequence>MVHPIPKRSNHENFKIHSPYHWMACITLNLVYRILLLIFVIVLDLRASLESVVLFLIQITILLKTFHLLTGQAYVIV</sequence>
<name>A0A9X6VCT7_BACTU</name>
<dbReference type="AlphaFoldDB" id="A0A9X6VCT7"/>
<reference evidence="2 3" key="1">
    <citation type="submission" date="2017-09" db="EMBL/GenBank/DDBJ databases">
        <title>Large-scale bioinformatics analysis of Bacillus genomes uncovers conserved roles of natural products in bacterial physiology.</title>
        <authorList>
            <consortium name="Agbiome Team Llc"/>
            <person name="Bleich R.M."/>
            <person name="Kirk G.J."/>
            <person name="Santa Maria K.C."/>
            <person name="Allen S.E."/>
            <person name="Farag S."/>
            <person name="Shank E.A."/>
            <person name="Bowers A."/>
        </authorList>
    </citation>
    <scope>NUCLEOTIDE SEQUENCE [LARGE SCALE GENOMIC DNA]</scope>
    <source>
        <strain evidence="2 3">AFS015413</strain>
    </source>
</reference>
<dbReference type="Proteomes" id="UP000220397">
    <property type="component" value="Unassembled WGS sequence"/>
</dbReference>